<feature type="transmembrane region" description="Helical" evidence="7">
    <location>
        <begin position="341"/>
        <end position="366"/>
    </location>
</feature>
<dbReference type="PANTHER" id="PTHR42810:SF2">
    <property type="entry name" value="PURINE PERMEASE C1399.01C-RELATED"/>
    <property type="match status" value="1"/>
</dbReference>
<keyword evidence="4 7" id="KW-0812">Transmembrane</keyword>
<feature type="transmembrane region" description="Helical" evidence="7">
    <location>
        <begin position="20"/>
        <end position="44"/>
    </location>
</feature>
<keyword evidence="3" id="KW-0813">Transport</keyword>
<protein>
    <submittedName>
        <fullName evidence="8">Purine/pyrimidine permease</fullName>
    </submittedName>
</protein>
<feature type="transmembrane region" description="Helical" evidence="7">
    <location>
        <begin position="98"/>
        <end position="119"/>
    </location>
</feature>
<evidence type="ECO:0000256" key="1">
    <source>
        <dbReference type="ARBA" id="ARBA00004141"/>
    </source>
</evidence>
<dbReference type="NCBIfam" id="NF037981">
    <property type="entry name" value="NCS2_1"/>
    <property type="match status" value="1"/>
</dbReference>
<evidence type="ECO:0000256" key="6">
    <source>
        <dbReference type="ARBA" id="ARBA00023136"/>
    </source>
</evidence>
<name>A0AAF0FM20_9EURY</name>
<feature type="transmembrane region" description="Helical" evidence="7">
    <location>
        <begin position="378"/>
        <end position="399"/>
    </location>
</feature>
<evidence type="ECO:0000256" key="7">
    <source>
        <dbReference type="SAM" id="Phobius"/>
    </source>
</evidence>
<keyword evidence="5 7" id="KW-1133">Transmembrane helix</keyword>
<evidence type="ECO:0000313" key="9">
    <source>
        <dbReference type="Proteomes" id="UP001218895"/>
    </source>
</evidence>
<feature type="transmembrane region" description="Helical" evidence="7">
    <location>
        <begin position="187"/>
        <end position="204"/>
    </location>
</feature>
<dbReference type="RefSeq" id="WP_278099831.1">
    <property type="nucleotide sequence ID" value="NZ_CP091092.1"/>
</dbReference>
<keyword evidence="9" id="KW-1185">Reference proteome</keyword>
<organism evidence="8 9">
    <name type="scientific">Methanomicrobium antiquum</name>
    <dbReference type="NCBI Taxonomy" id="487686"/>
    <lineage>
        <taxon>Archaea</taxon>
        <taxon>Methanobacteriati</taxon>
        <taxon>Methanobacteriota</taxon>
        <taxon>Stenosarchaea group</taxon>
        <taxon>Methanomicrobia</taxon>
        <taxon>Methanomicrobiales</taxon>
        <taxon>Methanomicrobiaceae</taxon>
        <taxon>Methanomicrobium</taxon>
    </lineage>
</organism>
<dbReference type="GO" id="GO:0042907">
    <property type="term" value="F:xanthine transmembrane transporter activity"/>
    <property type="evidence" value="ECO:0007669"/>
    <property type="project" value="TreeGrafter"/>
</dbReference>
<dbReference type="GO" id="GO:0005886">
    <property type="term" value="C:plasma membrane"/>
    <property type="evidence" value="ECO:0007669"/>
    <property type="project" value="TreeGrafter"/>
</dbReference>
<proteinExistence type="inferred from homology"/>
<feature type="transmembrane region" description="Helical" evidence="7">
    <location>
        <begin position="162"/>
        <end position="180"/>
    </location>
</feature>
<dbReference type="Pfam" id="PF00860">
    <property type="entry name" value="Xan_ur_permease"/>
    <property type="match status" value="1"/>
</dbReference>
<accession>A0AAF0FM20</accession>
<feature type="transmembrane region" description="Helical" evidence="7">
    <location>
        <begin position="316"/>
        <end position="335"/>
    </location>
</feature>
<dbReference type="PANTHER" id="PTHR42810">
    <property type="entry name" value="PURINE PERMEASE C1399.01C-RELATED"/>
    <property type="match status" value="1"/>
</dbReference>
<evidence type="ECO:0000256" key="5">
    <source>
        <dbReference type="ARBA" id="ARBA00022989"/>
    </source>
</evidence>
<feature type="transmembrane region" description="Helical" evidence="7">
    <location>
        <begin position="56"/>
        <end position="78"/>
    </location>
</feature>
<evidence type="ECO:0000256" key="2">
    <source>
        <dbReference type="ARBA" id="ARBA00008821"/>
    </source>
</evidence>
<feature type="transmembrane region" description="Helical" evidence="7">
    <location>
        <begin position="224"/>
        <end position="246"/>
    </location>
</feature>
<evidence type="ECO:0000256" key="3">
    <source>
        <dbReference type="ARBA" id="ARBA00022448"/>
    </source>
</evidence>
<dbReference type="InterPro" id="IPR006043">
    <property type="entry name" value="NCS2"/>
</dbReference>
<gene>
    <name evidence="8" type="ORF">L1994_00950</name>
</gene>
<dbReference type="EMBL" id="CP091092">
    <property type="protein sequence ID" value="WFN36993.1"/>
    <property type="molecule type" value="Genomic_DNA"/>
</dbReference>
<dbReference type="KEGG" id="manq:L1994_00950"/>
<evidence type="ECO:0000313" key="8">
    <source>
        <dbReference type="EMBL" id="WFN36993.1"/>
    </source>
</evidence>
<comment type="similarity">
    <text evidence="2">Belongs to the nucleobase:cation symporter-2 (NCS2) (TC 2.A.40) family.</text>
</comment>
<feature type="transmembrane region" description="Helical" evidence="7">
    <location>
        <begin position="405"/>
        <end position="425"/>
    </location>
</feature>
<comment type="subcellular location">
    <subcellularLocation>
        <location evidence="1">Membrane</location>
        <topology evidence="1">Multi-pass membrane protein</topology>
    </subcellularLocation>
</comment>
<dbReference type="GeneID" id="79948919"/>
<sequence>MDFIYGPEEVPPKNYMVSSGIQWAAVLLSYVVIIGTVVAGLQFTDFSEQVYYVQKLLLLTAFAVFIQVIAGHRLPAVFGPATVLLIGIISSQSFSTDSVYTSIAIGGIIGIILGTTGLLSHVVRLFTKRVVAVVLMLIVFTMIPTLTGLLTAAGQGTTPLESVLFAIALVFIIFTANHFLKGFFRTTLLLWVIILGTGLHFLLFPHEFSIISSLPETGVFTGFIGSFEIEPGVLLSFIVCYFALLINDIGSIQGVSEVLGSDSLKNGRTGIGSRIKRGVLATGIVNALSGLSGVIGGVNYSTSAGIILDNRSASRWTLIPAAIILIILGIIPQAASVICAIPLVVIGCLLIYVLTAQFSASVHVFFKSQKAGLFDFDSGIIVGLPVIIGAIASALPRYIADEFPLFLQPVLANGFVMGVITVLIMEHVIYRKRGE</sequence>
<keyword evidence="6 7" id="KW-0472">Membrane</keyword>
<dbReference type="AlphaFoldDB" id="A0AAF0FM20"/>
<feature type="transmembrane region" description="Helical" evidence="7">
    <location>
        <begin position="131"/>
        <end position="150"/>
    </location>
</feature>
<evidence type="ECO:0000256" key="4">
    <source>
        <dbReference type="ARBA" id="ARBA00022692"/>
    </source>
</evidence>
<reference evidence="8" key="1">
    <citation type="submission" date="2022-01" db="EMBL/GenBank/DDBJ databases">
        <title>Complete genome of Methanomicrobium antiquum DSM 21220.</title>
        <authorList>
            <person name="Chen S.-C."/>
            <person name="You Y.-T."/>
            <person name="Zhou Y.-Z."/>
            <person name="Lai M.-C."/>
        </authorList>
    </citation>
    <scope>NUCLEOTIDE SEQUENCE</scope>
    <source>
        <strain evidence="8">DSM 21220</strain>
    </source>
</reference>
<dbReference type="Proteomes" id="UP001218895">
    <property type="component" value="Chromosome"/>
</dbReference>